<dbReference type="FunFam" id="1.10.10.10:FF:000001">
    <property type="entry name" value="LysR family transcriptional regulator"/>
    <property type="match status" value="1"/>
</dbReference>
<keyword evidence="2" id="KW-0805">Transcription regulation</keyword>
<dbReference type="Gene3D" id="3.40.190.290">
    <property type="match status" value="1"/>
</dbReference>
<dbReference type="EMBL" id="AATS01000016">
    <property type="protein sequence ID" value="EAU53851.1"/>
    <property type="molecule type" value="Genomic_DNA"/>
</dbReference>
<dbReference type="PANTHER" id="PTHR30126:SF5">
    <property type="entry name" value="HTH-TYPE TRANSCRIPTIONAL ACTIVATOR CMPR"/>
    <property type="match status" value="1"/>
</dbReference>
<keyword evidence="3" id="KW-0238">DNA-binding</keyword>
<sequence>MIKATLQQLRLFEAVARFGSFTRAAEAIHLTQPAISIQVKRLEETLGAPLFEQMGKKIYLTAAGKELYATCRHVFDSLGTFEGKLDELRGEVAGPLNLAAVTTAKYFLPHYLGAFLRRYPKVLPQLKVSNRARITERMEANEDDIYILATLPERIDIEVHPFLKDELVVFAHPKHPLANKKKIPPELLLGERIISREAGSGIRMTFERLLAERGVTLEPYMELGSGEAIKQAVMSGIGIATLSTFSLKLELETGRLVVLDVEGMPIRRNWYAVHRRGKHLTPSALKFIEFLQTADISVLSEHL</sequence>
<protein>
    <submittedName>
        <fullName evidence="6">Transcriptional Regulator, LysR family protein</fullName>
    </submittedName>
</protein>
<name>Q0EX23_9PROT</name>
<dbReference type="AlphaFoldDB" id="Q0EX23"/>
<keyword evidence="4" id="KW-0804">Transcription</keyword>
<dbReference type="PANTHER" id="PTHR30126">
    <property type="entry name" value="HTH-TYPE TRANSCRIPTIONAL REGULATOR"/>
    <property type="match status" value="1"/>
</dbReference>
<evidence type="ECO:0000259" key="5">
    <source>
        <dbReference type="PROSITE" id="PS50931"/>
    </source>
</evidence>
<evidence type="ECO:0000313" key="6">
    <source>
        <dbReference type="EMBL" id="EAU53851.1"/>
    </source>
</evidence>
<reference evidence="6 7" key="1">
    <citation type="submission" date="2006-09" db="EMBL/GenBank/DDBJ databases">
        <authorList>
            <person name="Emerson D."/>
            <person name="Ferriera S."/>
            <person name="Johnson J."/>
            <person name="Kravitz S."/>
            <person name="Halpern A."/>
            <person name="Remington K."/>
            <person name="Beeson K."/>
            <person name="Tran B."/>
            <person name="Rogers Y.-H."/>
            <person name="Friedman R."/>
            <person name="Venter J.C."/>
        </authorList>
    </citation>
    <scope>NUCLEOTIDE SEQUENCE [LARGE SCALE GENOMIC DNA]</scope>
    <source>
        <strain evidence="6 7">PV-1</strain>
    </source>
</reference>
<dbReference type="HOGENOM" id="CLU_039613_6_1_0"/>
<comment type="similarity">
    <text evidence="1">Belongs to the LysR transcriptional regulatory family.</text>
</comment>
<dbReference type="GO" id="GO:0003700">
    <property type="term" value="F:DNA-binding transcription factor activity"/>
    <property type="evidence" value="ECO:0007669"/>
    <property type="project" value="InterPro"/>
</dbReference>
<dbReference type="PROSITE" id="PS50931">
    <property type="entry name" value="HTH_LYSR"/>
    <property type="match status" value="1"/>
</dbReference>
<dbReference type="eggNOG" id="COG0583">
    <property type="taxonomic scope" value="Bacteria"/>
</dbReference>
<dbReference type="SUPFAM" id="SSF53850">
    <property type="entry name" value="Periplasmic binding protein-like II"/>
    <property type="match status" value="1"/>
</dbReference>
<feature type="domain" description="HTH lysR-type" evidence="5">
    <location>
        <begin position="1"/>
        <end position="61"/>
    </location>
</feature>
<organism evidence="6 7">
    <name type="scientific">Mariprofundus ferrooxydans PV-1</name>
    <dbReference type="NCBI Taxonomy" id="314345"/>
    <lineage>
        <taxon>Bacteria</taxon>
        <taxon>Pseudomonadati</taxon>
        <taxon>Pseudomonadota</taxon>
        <taxon>Candidatius Mariprofundia</taxon>
        <taxon>Mariprofundales</taxon>
        <taxon>Mariprofundaceae</taxon>
        <taxon>Mariprofundus</taxon>
    </lineage>
</organism>
<dbReference type="Proteomes" id="UP000005297">
    <property type="component" value="Unassembled WGS sequence"/>
</dbReference>
<dbReference type="OrthoDB" id="5297230at2"/>
<comment type="caution">
    <text evidence="6">The sequence shown here is derived from an EMBL/GenBank/DDBJ whole genome shotgun (WGS) entry which is preliminary data.</text>
</comment>
<gene>
    <name evidence="6" type="ORF">SPV1_12792</name>
</gene>
<evidence type="ECO:0000256" key="4">
    <source>
        <dbReference type="ARBA" id="ARBA00023163"/>
    </source>
</evidence>
<dbReference type="InterPro" id="IPR005119">
    <property type="entry name" value="LysR_subst-bd"/>
</dbReference>
<dbReference type="InParanoid" id="Q0EX23"/>
<dbReference type="PRINTS" id="PR00039">
    <property type="entry name" value="HTHLYSR"/>
</dbReference>
<dbReference type="Pfam" id="PF00126">
    <property type="entry name" value="HTH_1"/>
    <property type="match status" value="1"/>
</dbReference>
<evidence type="ECO:0000256" key="3">
    <source>
        <dbReference type="ARBA" id="ARBA00023125"/>
    </source>
</evidence>
<dbReference type="Pfam" id="PF03466">
    <property type="entry name" value="LysR_substrate"/>
    <property type="match status" value="1"/>
</dbReference>
<evidence type="ECO:0000256" key="2">
    <source>
        <dbReference type="ARBA" id="ARBA00023015"/>
    </source>
</evidence>
<dbReference type="RefSeq" id="WP_009850045.1">
    <property type="nucleotide sequence ID" value="NZ_DS022294.1"/>
</dbReference>
<accession>Q0EX23</accession>
<dbReference type="STRING" id="314344.AL013_08860"/>
<evidence type="ECO:0000256" key="1">
    <source>
        <dbReference type="ARBA" id="ARBA00009437"/>
    </source>
</evidence>
<dbReference type="GO" id="GO:0000976">
    <property type="term" value="F:transcription cis-regulatory region binding"/>
    <property type="evidence" value="ECO:0007669"/>
    <property type="project" value="TreeGrafter"/>
</dbReference>
<proteinExistence type="inferred from homology"/>
<dbReference type="InterPro" id="IPR036390">
    <property type="entry name" value="WH_DNA-bd_sf"/>
</dbReference>
<dbReference type="FunCoup" id="Q0EX23">
    <property type="interactions" value="147"/>
</dbReference>
<dbReference type="Gene3D" id="1.10.10.10">
    <property type="entry name" value="Winged helix-like DNA-binding domain superfamily/Winged helix DNA-binding domain"/>
    <property type="match status" value="1"/>
</dbReference>
<dbReference type="CDD" id="cd08419">
    <property type="entry name" value="PBP2_CbbR_RubisCO_like"/>
    <property type="match status" value="1"/>
</dbReference>
<dbReference type="InterPro" id="IPR036388">
    <property type="entry name" value="WH-like_DNA-bd_sf"/>
</dbReference>
<dbReference type="InterPro" id="IPR000847">
    <property type="entry name" value="LysR_HTH_N"/>
</dbReference>
<evidence type="ECO:0000313" key="7">
    <source>
        <dbReference type="Proteomes" id="UP000005297"/>
    </source>
</evidence>
<dbReference type="SUPFAM" id="SSF46785">
    <property type="entry name" value="Winged helix' DNA-binding domain"/>
    <property type="match status" value="1"/>
</dbReference>
<keyword evidence="7" id="KW-1185">Reference proteome</keyword>